<evidence type="ECO:0000313" key="4">
    <source>
        <dbReference type="Proteomes" id="UP001293254"/>
    </source>
</evidence>
<feature type="compositionally biased region" description="Basic and acidic residues" evidence="1">
    <location>
        <begin position="138"/>
        <end position="147"/>
    </location>
</feature>
<keyword evidence="4" id="KW-1185">Reference proteome</keyword>
<dbReference type="EMBL" id="JACGWO010000002">
    <property type="protein sequence ID" value="KAK4435631.1"/>
    <property type="molecule type" value="Genomic_DNA"/>
</dbReference>
<protein>
    <submittedName>
        <fullName evidence="3">Uncharacterized protein</fullName>
    </submittedName>
</protein>
<reference evidence="3" key="2">
    <citation type="journal article" date="2024" name="Plant">
        <title>Genomic evolution and insights into agronomic trait innovations of Sesamum species.</title>
        <authorList>
            <person name="Miao H."/>
            <person name="Wang L."/>
            <person name="Qu L."/>
            <person name="Liu H."/>
            <person name="Sun Y."/>
            <person name="Le M."/>
            <person name="Wang Q."/>
            <person name="Wei S."/>
            <person name="Zheng Y."/>
            <person name="Lin W."/>
            <person name="Duan Y."/>
            <person name="Cao H."/>
            <person name="Xiong S."/>
            <person name="Wang X."/>
            <person name="Wei L."/>
            <person name="Li C."/>
            <person name="Ma Q."/>
            <person name="Ju M."/>
            <person name="Zhao R."/>
            <person name="Li G."/>
            <person name="Mu C."/>
            <person name="Tian Q."/>
            <person name="Mei H."/>
            <person name="Zhang T."/>
            <person name="Gao T."/>
            <person name="Zhang H."/>
        </authorList>
    </citation>
    <scope>NUCLEOTIDE SEQUENCE</scope>
    <source>
        <strain evidence="3">3651</strain>
    </source>
</reference>
<evidence type="ECO:0000256" key="2">
    <source>
        <dbReference type="SAM" id="Phobius"/>
    </source>
</evidence>
<keyword evidence="2" id="KW-1133">Transmembrane helix</keyword>
<comment type="caution">
    <text evidence="3">The sequence shown here is derived from an EMBL/GenBank/DDBJ whole genome shotgun (WGS) entry which is preliminary data.</text>
</comment>
<evidence type="ECO:0000256" key="1">
    <source>
        <dbReference type="SAM" id="MobiDB-lite"/>
    </source>
</evidence>
<dbReference type="Proteomes" id="UP001293254">
    <property type="component" value="Unassembled WGS sequence"/>
</dbReference>
<keyword evidence="2" id="KW-0472">Membrane</keyword>
<name>A0AAE1YTA6_9LAMI</name>
<reference evidence="3" key="1">
    <citation type="submission" date="2020-06" db="EMBL/GenBank/DDBJ databases">
        <authorList>
            <person name="Li T."/>
            <person name="Hu X."/>
            <person name="Zhang T."/>
            <person name="Song X."/>
            <person name="Zhang H."/>
            <person name="Dai N."/>
            <person name="Sheng W."/>
            <person name="Hou X."/>
            <person name="Wei L."/>
        </authorList>
    </citation>
    <scope>NUCLEOTIDE SEQUENCE</scope>
    <source>
        <strain evidence="3">3651</strain>
        <tissue evidence="3">Leaf</tissue>
    </source>
</reference>
<feature type="transmembrane region" description="Helical" evidence="2">
    <location>
        <begin position="20"/>
        <end position="38"/>
    </location>
</feature>
<evidence type="ECO:0000313" key="3">
    <source>
        <dbReference type="EMBL" id="KAK4435631.1"/>
    </source>
</evidence>
<organism evidence="3 4">
    <name type="scientific">Sesamum alatum</name>
    <dbReference type="NCBI Taxonomy" id="300844"/>
    <lineage>
        <taxon>Eukaryota</taxon>
        <taxon>Viridiplantae</taxon>
        <taxon>Streptophyta</taxon>
        <taxon>Embryophyta</taxon>
        <taxon>Tracheophyta</taxon>
        <taxon>Spermatophyta</taxon>
        <taxon>Magnoliopsida</taxon>
        <taxon>eudicotyledons</taxon>
        <taxon>Gunneridae</taxon>
        <taxon>Pentapetalae</taxon>
        <taxon>asterids</taxon>
        <taxon>lamiids</taxon>
        <taxon>Lamiales</taxon>
        <taxon>Pedaliaceae</taxon>
        <taxon>Sesamum</taxon>
    </lineage>
</organism>
<keyword evidence="2" id="KW-0812">Transmembrane</keyword>
<sequence>MPWEWDPFDLASDLTWIKFWLLAIFFFIFSFVSIGIPLTPPSNLRYIQVEMKSFSASLLALPDVNILITAINPIEANGELHEGEEELERANLEEGRAQKLHILGLSDTISSTRFEHIDHHNHPVEANGELHEGEEELERASLEAGRA</sequence>
<dbReference type="AlphaFoldDB" id="A0AAE1YTA6"/>
<proteinExistence type="predicted"/>
<accession>A0AAE1YTA6</accession>
<gene>
    <name evidence="3" type="ORF">Salat_0726600</name>
</gene>
<feature type="region of interest" description="Disordered" evidence="1">
    <location>
        <begin position="125"/>
        <end position="147"/>
    </location>
</feature>